<dbReference type="AlphaFoldDB" id="A0A1H7ZWE8"/>
<dbReference type="Gene3D" id="3.90.550.10">
    <property type="entry name" value="Spore Coat Polysaccharide Biosynthesis Protein SpsA, Chain A"/>
    <property type="match status" value="1"/>
</dbReference>
<keyword evidence="2" id="KW-1185">Reference proteome</keyword>
<dbReference type="RefSeq" id="WP_089916577.1">
    <property type="nucleotide sequence ID" value="NZ_FOBB01000005.1"/>
</dbReference>
<organism evidence="1 2">
    <name type="scientific">Chitinophaga rupis</name>
    <dbReference type="NCBI Taxonomy" id="573321"/>
    <lineage>
        <taxon>Bacteria</taxon>
        <taxon>Pseudomonadati</taxon>
        <taxon>Bacteroidota</taxon>
        <taxon>Chitinophagia</taxon>
        <taxon>Chitinophagales</taxon>
        <taxon>Chitinophagaceae</taxon>
        <taxon>Chitinophaga</taxon>
    </lineage>
</organism>
<gene>
    <name evidence="1" type="ORF">SAMN04488505_105230</name>
</gene>
<dbReference type="Proteomes" id="UP000198984">
    <property type="component" value="Unassembled WGS sequence"/>
</dbReference>
<evidence type="ECO:0000313" key="1">
    <source>
        <dbReference type="EMBL" id="SEM62775.1"/>
    </source>
</evidence>
<proteinExistence type="predicted"/>
<evidence type="ECO:0000313" key="2">
    <source>
        <dbReference type="Proteomes" id="UP000198984"/>
    </source>
</evidence>
<dbReference type="OrthoDB" id="9785375at2"/>
<dbReference type="EMBL" id="FOBB01000005">
    <property type="protein sequence ID" value="SEM62775.1"/>
    <property type="molecule type" value="Genomic_DNA"/>
</dbReference>
<reference evidence="1 2" key="1">
    <citation type="submission" date="2016-10" db="EMBL/GenBank/DDBJ databases">
        <authorList>
            <person name="de Groot N.N."/>
        </authorList>
    </citation>
    <scope>NUCLEOTIDE SEQUENCE [LARGE SCALE GENOMIC DNA]</scope>
    <source>
        <strain evidence="1 2">DSM 21039</strain>
    </source>
</reference>
<accession>A0A1H7ZWE8</accession>
<dbReference type="SUPFAM" id="SSF53448">
    <property type="entry name" value="Nucleotide-diphospho-sugar transferases"/>
    <property type="match status" value="1"/>
</dbReference>
<protein>
    <recommendedName>
        <fullName evidence="3">Nucleotide-diphospho-sugar transferase</fullName>
    </recommendedName>
</protein>
<sequence length="316" mass="37220">MSSYKVQSAVLMLIFKRPDTTQQVFDQVKAVRPDRLYVAADGPREGHPTDAALCAQTRDIIKQVDWPCTVRTLFRDQNLGSMQAPASGITWFFEQEEEGIILEDDCLPNTSFFYFCDAMLEKYRHDTRMFVVTGTNSQDGQTWGPASYYFSRHSSIWGWASWRRVWQQYDVDLRAYKQEDVKPQLQKIFNDPFLVDIWVNIFETVQQHRVQAWDHQLQLITLFENGLCITPNVNLISNIGFREDATHTFSKDSHNANRPTQQLTNIIHPTYIMPETDADYYFMNREFDLASKWRRYNKPKRRFKRWVRSWLSGAGQ</sequence>
<name>A0A1H7ZWE8_9BACT</name>
<dbReference type="InterPro" id="IPR029044">
    <property type="entry name" value="Nucleotide-diphossugar_trans"/>
</dbReference>
<dbReference type="STRING" id="573321.SAMN04488505_105230"/>
<evidence type="ECO:0008006" key="3">
    <source>
        <dbReference type="Google" id="ProtNLM"/>
    </source>
</evidence>